<gene>
    <name evidence="1" type="ORF">B840_01030</name>
</gene>
<dbReference type="HOGENOM" id="CLU_3232386_0_0_11"/>
<evidence type="ECO:0000313" key="1">
    <source>
        <dbReference type="EMBL" id="AJK67840.1"/>
    </source>
</evidence>
<dbReference type="KEGG" id="cmq:B840_01030"/>
<reference evidence="1 2" key="1">
    <citation type="submission" date="2014-05" db="EMBL/GenBank/DDBJ databases">
        <title>Complete genome sequence of Corynebacterium marinum DSM 44953.</title>
        <authorList>
            <person name="Schaffert L."/>
            <person name="Albersmeier A."/>
            <person name="Kalinowski J."/>
            <person name="Ruckert C."/>
        </authorList>
    </citation>
    <scope>NUCLEOTIDE SEQUENCE [LARGE SCALE GENOMIC DNA]</scope>
    <source>
        <strain evidence="1 2">DSM 44953</strain>
    </source>
</reference>
<sequence>MESIETFFTALSSTSAGLFDGVIAFVKGIFGAFEGLLSSGSSE</sequence>
<accession>A0A0B6TQK7</accession>
<dbReference type="Proteomes" id="UP000031928">
    <property type="component" value="Chromosome"/>
</dbReference>
<organism evidence="1 2">
    <name type="scientific">Corynebacterium marinum DSM 44953</name>
    <dbReference type="NCBI Taxonomy" id="1224162"/>
    <lineage>
        <taxon>Bacteria</taxon>
        <taxon>Bacillati</taxon>
        <taxon>Actinomycetota</taxon>
        <taxon>Actinomycetes</taxon>
        <taxon>Mycobacteriales</taxon>
        <taxon>Corynebacteriaceae</taxon>
        <taxon>Corynebacterium</taxon>
    </lineage>
</organism>
<keyword evidence="2" id="KW-1185">Reference proteome</keyword>
<name>A0A0B6TQK7_9CORY</name>
<dbReference type="AlphaFoldDB" id="A0A0B6TQK7"/>
<dbReference type="EMBL" id="CP007790">
    <property type="protein sequence ID" value="AJK67840.1"/>
    <property type="molecule type" value="Genomic_DNA"/>
</dbReference>
<protein>
    <submittedName>
        <fullName evidence="1">Uncharacterized protein</fullName>
    </submittedName>
</protein>
<proteinExistence type="predicted"/>
<evidence type="ECO:0000313" key="2">
    <source>
        <dbReference type="Proteomes" id="UP000031928"/>
    </source>
</evidence>
<dbReference type="STRING" id="1224162.B840_01030"/>
<dbReference type="RefSeq" id="WP_268236848.1">
    <property type="nucleotide sequence ID" value="NZ_CP007790.1"/>
</dbReference>